<dbReference type="PRINTS" id="PR00385">
    <property type="entry name" value="P450"/>
</dbReference>
<keyword evidence="5 7" id="KW-0408">Iron</keyword>
<dbReference type="InterPro" id="IPR036396">
    <property type="entry name" value="Cyt_P450_sf"/>
</dbReference>
<dbReference type="Gene3D" id="1.10.630.10">
    <property type="entry name" value="Cytochrome P450"/>
    <property type="match status" value="1"/>
</dbReference>
<dbReference type="Proteomes" id="UP000639396">
    <property type="component" value="Unassembled WGS sequence"/>
</dbReference>
<organism evidence="9 10">
    <name type="scientific">Paenibacillus oceani</name>
    <dbReference type="NCBI Taxonomy" id="2772510"/>
    <lineage>
        <taxon>Bacteria</taxon>
        <taxon>Bacillati</taxon>
        <taxon>Bacillota</taxon>
        <taxon>Bacilli</taxon>
        <taxon>Bacillales</taxon>
        <taxon>Paenibacillaceae</taxon>
        <taxon>Paenibacillus</taxon>
    </lineage>
</organism>
<feature type="binding site" description="axial binding residue" evidence="7">
    <location>
        <position position="397"/>
    </location>
    <ligand>
        <name>heme</name>
        <dbReference type="ChEBI" id="CHEBI:30413"/>
    </ligand>
    <ligandPart>
        <name>Fe</name>
        <dbReference type="ChEBI" id="CHEBI:18248"/>
    </ligandPart>
</feature>
<name>A0A927CAR8_9BACL</name>
<dbReference type="CDD" id="cd11053">
    <property type="entry name" value="CYP110-like"/>
    <property type="match status" value="1"/>
</dbReference>
<keyword evidence="3 7" id="KW-0479">Metal-binding</keyword>
<dbReference type="InterPro" id="IPR017972">
    <property type="entry name" value="Cyt_P450_CS"/>
</dbReference>
<dbReference type="PROSITE" id="PS00086">
    <property type="entry name" value="CYTOCHROME_P450"/>
    <property type="match status" value="1"/>
</dbReference>
<dbReference type="InterPro" id="IPR002401">
    <property type="entry name" value="Cyt_P450_E_grp-I"/>
</dbReference>
<evidence type="ECO:0000256" key="7">
    <source>
        <dbReference type="PIRSR" id="PIRSR602401-1"/>
    </source>
</evidence>
<evidence type="ECO:0000313" key="10">
    <source>
        <dbReference type="Proteomes" id="UP000639396"/>
    </source>
</evidence>
<evidence type="ECO:0000256" key="1">
    <source>
        <dbReference type="ARBA" id="ARBA00010617"/>
    </source>
</evidence>
<comment type="similarity">
    <text evidence="1 8">Belongs to the cytochrome P450 family.</text>
</comment>
<dbReference type="AlphaFoldDB" id="A0A927CAR8"/>
<gene>
    <name evidence="9" type="ORF">IDH45_18470</name>
</gene>
<comment type="caution">
    <text evidence="9">The sequence shown here is derived from an EMBL/GenBank/DDBJ whole genome shotgun (WGS) entry which is preliminary data.</text>
</comment>
<dbReference type="InterPro" id="IPR001128">
    <property type="entry name" value="Cyt_P450"/>
</dbReference>
<dbReference type="InterPro" id="IPR050196">
    <property type="entry name" value="Cytochrome_P450_Monoox"/>
</dbReference>
<evidence type="ECO:0000256" key="4">
    <source>
        <dbReference type="ARBA" id="ARBA00023002"/>
    </source>
</evidence>
<dbReference type="RefSeq" id="WP_190929610.1">
    <property type="nucleotide sequence ID" value="NZ_JACXJA010000026.1"/>
</dbReference>
<evidence type="ECO:0000256" key="6">
    <source>
        <dbReference type="ARBA" id="ARBA00023033"/>
    </source>
</evidence>
<keyword evidence="10" id="KW-1185">Reference proteome</keyword>
<reference evidence="9" key="1">
    <citation type="submission" date="2020-09" db="EMBL/GenBank/DDBJ databases">
        <title>A novel bacterium of genus Paenibacillus, isolated from South China Sea.</title>
        <authorList>
            <person name="Huang H."/>
            <person name="Mo K."/>
            <person name="Hu Y."/>
        </authorList>
    </citation>
    <scope>NUCLEOTIDE SEQUENCE</scope>
    <source>
        <strain evidence="9">IB182363</strain>
    </source>
</reference>
<evidence type="ECO:0000256" key="3">
    <source>
        <dbReference type="ARBA" id="ARBA00022723"/>
    </source>
</evidence>
<dbReference type="PANTHER" id="PTHR24291:SF50">
    <property type="entry name" value="BIFUNCTIONAL ALBAFLAVENONE MONOOXYGENASE_TERPENE SYNTHASE"/>
    <property type="match status" value="1"/>
</dbReference>
<keyword evidence="2 7" id="KW-0349">Heme</keyword>
<dbReference type="EMBL" id="JACXJA010000026">
    <property type="protein sequence ID" value="MBD2863979.1"/>
    <property type="molecule type" value="Genomic_DNA"/>
</dbReference>
<dbReference type="PRINTS" id="PR00463">
    <property type="entry name" value="EP450I"/>
</dbReference>
<dbReference type="GO" id="GO:0016705">
    <property type="term" value="F:oxidoreductase activity, acting on paired donors, with incorporation or reduction of molecular oxygen"/>
    <property type="evidence" value="ECO:0007669"/>
    <property type="project" value="InterPro"/>
</dbReference>
<dbReference type="GO" id="GO:0004497">
    <property type="term" value="F:monooxygenase activity"/>
    <property type="evidence" value="ECO:0007669"/>
    <property type="project" value="UniProtKB-KW"/>
</dbReference>
<evidence type="ECO:0000256" key="8">
    <source>
        <dbReference type="RuleBase" id="RU000461"/>
    </source>
</evidence>
<sequence>MNNNKGASPLAELQGPRPALGWRMNMLHFFRSPFRFQRQLYEQYGDLVSLGTTDKPKTIFAFGPELNRQVVANPDYFEMSTALVKIPKDTVMGQMFYNNLILMAGEKHKQHRRLIQPSFHHEQIVQYSKDMILLTEQLCDEWQHKQEIDVNAEMKKITQRIAVKTLMGTYKDKDLDQIGELISQLTKSLLWVTLTPVDIPYTPYHRALRIAGQLNDYIRSMIDQKRTEPHAADVLASLVKAHDEDGAKLSDEELVGHTFTLFVAGHETTANALTWTIFLLNQHPNVLSNLIEELDGAVQQGTVSMDKINKLPLLEGVIKESLRLLPPASIGTRVTAVPCELNGITIPASTNVFFSQFITHRIPELYSEPNRFKPERWLDFKPSPFEYLPFSTGPHMCVGWYFAMVELKIVLSILLRRYRIGITRNAKISPNLMMRPVHGMPARIVKQDRAFVREPVRGTINELVDF</sequence>
<evidence type="ECO:0000256" key="5">
    <source>
        <dbReference type="ARBA" id="ARBA00023004"/>
    </source>
</evidence>
<dbReference type="Pfam" id="PF00067">
    <property type="entry name" value="p450"/>
    <property type="match status" value="1"/>
</dbReference>
<dbReference type="GO" id="GO:0020037">
    <property type="term" value="F:heme binding"/>
    <property type="evidence" value="ECO:0007669"/>
    <property type="project" value="InterPro"/>
</dbReference>
<proteinExistence type="inferred from homology"/>
<protein>
    <submittedName>
        <fullName evidence="9">Cytochrome P450</fullName>
    </submittedName>
</protein>
<dbReference type="GO" id="GO:0005506">
    <property type="term" value="F:iron ion binding"/>
    <property type="evidence" value="ECO:0007669"/>
    <property type="project" value="InterPro"/>
</dbReference>
<accession>A0A927CAR8</accession>
<keyword evidence="6 8" id="KW-0503">Monooxygenase</keyword>
<comment type="cofactor">
    <cofactor evidence="7">
        <name>heme</name>
        <dbReference type="ChEBI" id="CHEBI:30413"/>
    </cofactor>
</comment>
<keyword evidence="4 8" id="KW-0560">Oxidoreductase</keyword>
<dbReference type="SUPFAM" id="SSF48264">
    <property type="entry name" value="Cytochrome P450"/>
    <property type="match status" value="1"/>
</dbReference>
<dbReference type="PANTHER" id="PTHR24291">
    <property type="entry name" value="CYTOCHROME P450 FAMILY 4"/>
    <property type="match status" value="1"/>
</dbReference>
<evidence type="ECO:0000313" key="9">
    <source>
        <dbReference type="EMBL" id="MBD2863979.1"/>
    </source>
</evidence>
<evidence type="ECO:0000256" key="2">
    <source>
        <dbReference type="ARBA" id="ARBA00022617"/>
    </source>
</evidence>